<evidence type="ECO:0000259" key="10">
    <source>
        <dbReference type="PROSITE" id="PS50235"/>
    </source>
</evidence>
<dbReference type="GO" id="GO:0004843">
    <property type="term" value="F:cysteine-type deubiquitinase activity"/>
    <property type="evidence" value="ECO:0007669"/>
    <property type="project" value="UniProtKB-EC"/>
</dbReference>
<dbReference type="SUPFAM" id="SSF52821">
    <property type="entry name" value="Rhodanese/Cell cycle control phosphatase"/>
    <property type="match status" value="1"/>
</dbReference>
<dbReference type="InterPro" id="IPR050164">
    <property type="entry name" value="Peptidase_C19"/>
</dbReference>
<dbReference type="SMART" id="SM00450">
    <property type="entry name" value="RHOD"/>
    <property type="match status" value="1"/>
</dbReference>
<feature type="region of interest" description="Disordered" evidence="8">
    <location>
        <begin position="612"/>
        <end position="650"/>
    </location>
</feature>
<name>A0AA40BXG4_9PEZI</name>
<reference evidence="11" key="1">
    <citation type="submission" date="2023-06" db="EMBL/GenBank/DDBJ databases">
        <title>Genome-scale phylogeny and comparative genomics of the fungal order Sordariales.</title>
        <authorList>
            <consortium name="Lawrence Berkeley National Laboratory"/>
            <person name="Hensen N."/>
            <person name="Bonometti L."/>
            <person name="Westerberg I."/>
            <person name="Brannstrom I.O."/>
            <person name="Guillou S."/>
            <person name="Cros-Aarteil S."/>
            <person name="Calhoun S."/>
            <person name="Haridas S."/>
            <person name="Kuo A."/>
            <person name="Mondo S."/>
            <person name="Pangilinan J."/>
            <person name="Riley R."/>
            <person name="Labutti K."/>
            <person name="Andreopoulos B."/>
            <person name="Lipzen A."/>
            <person name="Chen C."/>
            <person name="Yanf M."/>
            <person name="Daum C."/>
            <person name="Ng V."/>
            <person name="Clum A."/>
            <person name="Steindorff A."/>
            <person name="Ohm R."/>
            <person name="Martin F."/>
            <person name="Silar P."/>
            <person name="Natvig D."/>
            <person name="Lalanne C."/>
            <person name="Gautier V."/>
            <person name="Ament-Velasquez S.L."/>
            <person name="Kruys A."/>
            <person name="Hutchinson M.I."/>
            <person name="Powell A.J."/>
            <person name="Barry K."/>
            <person name="Miller A.N."/>
            <person name="Grigoriev I.V."/>
            <person name="Debuchy R."/>
            <person name="Gladieux P."/>
            <person name="Thoren M.H."/>
            <person name="Johannesson H."/>
        </authorList>
    </citation>
    <scope>NUCLEOTIDE SEQUENCE</scope>
    <source>
        <strain evidence="11">CBS 606.72</strain>
    </source>
</reference>
<dbReference type="Proteomes" id="UP001175000">
    <property type="component" value="Unassembled WGS sequence"/>
</dbReference>
<dbReference type="InterPro" id="IPR038765">
    <property type="entry name" value="Papain-like_cys_pep_sf"/>
</dbReference>
<gene>
    <name evidence="11" type="ORF">B0T14DRAFT_538805</name>
</gene>
<accession>A0AA40BXG4</accession>
<feature type="region of interest" description="Disordered" evidence="8">
    <location>
        <begin position="247"/>
        <end position="267"/>
    </location>
</feature>
<evidence type="ECO:0000256" key="2">
    <source>
        <dbReference type="ARBA" id="ARBA00009085"/>
    </source>
</evidence>
<keyword evidence="5" id="KW-0833">Ubl conjugation pathway</keyword>
<feature type="domain" description="Rhodanese" evidence="9">
    <location>
        <begin position="381"/>
        <end position="512"/>
    </location>
</feature>
<evidence type="ECO:0000259" key="9">
    <source>
        <dbReference type="PROSITE" id="PS50206"/>
    </source>
</evidence>
<dbReference type="Pfam" id="PF00443">
    <property type="entry name" value="UCH"/>
    <property type="match status" value="1"/>
</dbReference>
<dbReference type="PANTHER" id="PTHR24006">
    <property type="entry name" value="UBIQUITIN CARBOXYL-TERMINAL HYDROLASE"/>
    <property type="match status" value="1"/>
</dbReference>
<dbReference type="PROSITE" id="PS50206">
    <property type="entry name" value="RHODANESE_3"/>
    <property type="match status" value="1"/>
</dbReference>
<dbReference type="PROSITE" id="PS00973">
    <property type="entry name" value="USP_2"/>
    <property type="match status" value="1"/>
</dbReference>
<dbReference type="InterPro" id="IPR028889">
    <property type="entry name" value="USP"/>
</dbReference>
<evidence type="ECO:0000256" key="1">
    <source>
        <dbReference type="ARBA" id="ARBA00000707"/>
    </source>
</evidence>
<dbReference type="PROSITE" id="PS50235">
    <property type="entry name" value="USP_3"/>
    <property type="match status" value="1"/>
</dbReference>
<dbReference type="InterPro" id="IPR036873">
    <property type="entry name" value="Rhodanese-like_dom_sf"/>
</dbReference>
<organism evidence="11 12">
    <name type="scientific">Immersiella caudata</name>
    <dbReference type="NCBI Taxonomy" id="314043"/>
    <lineage>
        <taxon>Eukaryota</taxon>
        <taxon>Fungi</taxon>
        <taxon>Dikarya</taxon>
        <taxon>Ascomycota</taxon>
        <taxon>Pezizomycotina</taxon>
        <taxon>Sordariomycetes</taxon>
        <taxon>Sordariomycetidae</taxon>
        <taxon>Sordariales</taxon>
        <taxon>Lasiosphaeriaceae</taxon>
        <taxon>Immersiella</taxon>
    </lineage>
</organism>
<dbReference type="EC" id="3.4.19.12" evidence="3"/>
<comment type="catalytic activity">
    <reaction evidence="1">
        <text>Thiol-dependent hydrolysis of ester, thioester, amide, peptide and isopeptide bonds formed by the C-terminal Gly of ubiquitin (a 76-residue protein attached to proteins as an intracellular targeting signal).</text>
        <dbReference type="EC" id="3.4.19.12"/>
    </reaction>
</comment>
<keyword evidence="7" id="KW-0788">Thiol protease</keyword>
<feature type="region of interest" description="Disordered" evidence="8">
    <location>
        <begin position="575"/>
        <end position="600"/>
    </location>
</feature>
<evidence type="ECO:0000256" key="8">
    <source>
        <dbReference type="SAM" id="MobiDB-lite"/>
    </source>
</evidence>
<evidence type="ECO:0000256" key="6">
    <source>
        <dbReference type="ARBA" id="ARBA00022801"/>
    </source>
</evidence>
<feature type="domain" description="USP" evidence="10">
    <location>
        <begin position="663"/>
        <end position="1042"/>
    </location>
</feature>
<dbReference type="AlphaFoldDB" id="A0AA40BXG4"/>
<dbReference type="InterPro" id="IPR018200">
    <property type="entry name" value="USP_CS"/>
</dbReference>
<dbReference type="InterPro" id="IPR001763">
    <property type="entry name" value="Rhodanese-like_dom"/>
</dbReference>
<evidence type="ECO:0000256" key="7">
    <source>
        <dbReference type="ARBA" id="ARBA00022807"/>
    </source>
</evidence>
<feature type="compositionally biased region" description="Polar residues" evidence="8">
    <location>
        <begin position="580"/>
        <end position="596"/>
    </location>
</feature>
<feature type="compositionally biased region" description="Polar residues" evidence="8">
    <location>
        <begin position="1"/>
        <end position="22"/>
    </location>
</feature>
<evidence type="ECO:0000313" key="11">
    <source>
        <dbReference type="EMBL" id="KAK0617210.1"/>
    </source>
</evidence>
<dbReference type="Gene3D" id="3.40.250.10">
    <property type="entry name" value="Rhodanese-like domain"/>
    <property type="match status" value="1"/>
</dbReference>
<keyword evidence="4" id="KW-0645">Protease</keyword>
<dbReference type="InterPro" id="IPR001394">
    <property type="entry name" value="Peptidase_C19_UCH"/>
</dbReference>
<dbReference type="GO" id="GO:0005634">
    <property type="term" value="C:nucleus"/>
    <property type="evidence" value="ECO:0007669"/>
    <property type="project" value="TreeGrafter"/>
</dbReference>
<dbReference type="Gene3D" id="3.90.70.10">
    <property type="entry name" value="Cysteine proteinases"/>
    <property type="match status" value="1"/>
</dbReference>
<dbReference type="GO" id="GO:0005829">
    <property type="term" value="C:cytosol"/>
    <property type="evidence" value="ECO:0007669"/>
    <property type="project" value="TreeGrafter"/>
</dbReference>
<comment type="similarity">
    <text evidence="2">Belongs to the peptidase C19 family.</text>
</comment>
<dbReference type="GO" id="GO:0006508">
    <property type="term" value="P:proteolysis"/>
    <property type="evidence" value="ECO:0007669"/>
    <property type="project" value="UniProtKB-KW"/>
</dbReference>
<dbReference type="EMBL" id="JAULSU010000005">
    <property type="protein sequence ID" value="KAK0617210.1"/>
    <property type="molecule type" value="Genomic_DNA"/>
</dbReference>
<feature type="region of interest" description="Disordered" evidence="8">
    <location>
        <begin position="1"/>
        <end position="41"/>
    </location>
</feature>
<keyword evidence="12" id="KW-1185">Reference proteome</keyword>
<protein>
    <recommendedName>
        <fullName evidence="3">ubiquitinyl hydrolase 1</fullName>
        <ecNumber evidence="3">3.4.19.12</ecNumber>
    </recommendedName>
</protein>
<feature type="compositionally biased region" description="Pro residues" evidence="8">
    <location>
        <begin position="616"/>
        <end position="625"/>
    </location>
</feature>
<evidence type="ECO:0000256" key="3">
    <source>
        <dbReference type="ARBA" id="ARBA00012759"/>
    </source>
</evidence>
<dbReference type="SUPFAM" id="SSF54001">
    <property type="entry name" value="Cysteine proteinases"/>
    <property type="match status" value="1"/>
</dbReference>
<dbReference type="CDD" id="cd02257">
    <property type="entry name" value="Peptidase_C19"/>
    <property type="match status" value="1"/>
</dbReference>
<dbReference type="GO" id="GO:0016579">
    <property type="term" value="P:protein deubiquitination"/>
    <property type="evidence" value="ECO:0007669"/>
    <property type="project" value="InterPro"/>
</dbReference>
<evidence type="ECO:0000256" key="5">
    <source>
        <dbReference type="ARBA" id="ARBA00022786"/>
    </source>
</evidence>
<keyword evidence="6" id="KW-0378">Hydrolase</keyword>
<proteinExistence type="inferred from homology"/>
<sequence length="1044" mass="115743">MPGSTTVINHAGSTPAGTSQNGFALGPNGNGRADPPKGKRQLPHIDDITSVAVSIEPVVPIDKVIQTAELYLSQAESSRTFGRPDIALADYIRANLIVINVIKHNRGWVSLQNDNKAQYERYQRLLRQVSALLDSYEKIKADIKADNQRTGVQPAVRRSTVGGGGSGVSAGSTHDGAQAGQAGVNGRTDHPATSPARTRPKVQPKPQGLHGNVLHSASSGPSPNRPAEDLAQRFAKLRATPAQDPRIRTQPIIPPNAAPSLAPADLQSPTRTKVGAIDGMPRLPDAIYNPARGTISSEAAELPSSAPRAMFTRTNSTTSISNVNKTPKTAPAEEYFVPAQTFTSTTTTANPTPSKRSKIMIPEGSTISAQDLVRYMKMGAKDVSILLIDIRSRELFEEGHIMSQATICLEPGVLMRPDISANDIADSNVLAPAGEMVLFENRHQFDLVVFYDQESDRIPVRRGTPEQKAISGLYNALTQYDFTGNATRKTLAPKLLEGGLEAWTSECGKAALQTSSTSTAGRLQTSAPMARSFLKRRQTYVARPVQDPEEAKRWEETLADMGPIRTTEDFLRRKPAMPTKQESMVTSPLASPTLDQPASPFHARMSHEENMYKNLPAPPTRPAPTLPRRSYSGLADSESGPSIGADKGTLKSGVEVQKRAHRVGLINPHVHCFANSTFQSVFATPGFSRDLATNEWVKTFEHPPKKSDETIPNPQFLIKMVSGLFNWMNLGTMSPVHPKILMNYIKYIHERRPSGEKKPDFEVFGGNSQQDAHEFFSFVMDNIHDETNVLRDRKSHEDKEYSESDGSLLANAIDYWREYCLANSSIVDKYFRGMDVLVNTCQRCHHEVRKFQSTNLWILHLPPTGDVTNLGELLKYRRQGEWISDSRCDKCKQIGRHHYIKFARLPDRLVITISRFQATATHDIYNAKKIGTKVRFPIRDLDLTDYCAVPDPEMKQSSDHHFAGRMRYDLYAVTVHQGANVTSGHYFSYVRNDLSLDPTSWYRCNDSIVTPVKIGSNSPDDQTENMFRDGSATAYMLFYRRQDH</sequence>
<evidence type="ECO:0000256" key="4">
    <source>
        <dbReference type="ARBA" id="ARBA00022670"/>
    </source>
</evidence>
<feature type="region of interest" description="Disordered" evidence="8">
    <location>
        <begin position="145"/>
        <end position="227"/>
    </location>
</feature>
<comment type="caution">
    <text evidence="11">The sequence shown here is derived from an EMBL/GenBank/DDBJ whole genome shotgun (WGS) entry which is preliminary data.</text>
</comment>
<evidence type="ECO:0000313" key="12">
    <source>
        <dbReference type="Proteomes" id="UP001175000"/>
    </source>
</evidence>
<dbReference type="PANTHER" id="PTHR24006:SF888">
    <property type="entry name" value="UBIQUITIN CARBOXYL-TERMINAL HYDROLASE 30"/>
    <property type="match status" value="1"/>
</dbReference>